<name>A0A1Z4M2D9_9CYAN</name>
<organism evidence="2 3">
    <name type="scientific">Calothrix parasitica NIES-267</name>
    <dbReference type="NCBI Taxonomy" id="1973488"/>
    <lineage>
        <taxon>Bacteria</taxon>
        <taxon>Bacillati</taxon>
        <taxon>Cyanobacteriota</taxon>
        <taxon>Cyanophyceae</taxon>
        <taxon>Nostocales</taxon>
        <taxon>Calotrichaceae</taxon>
        <taxon>Calothrix</taxon>
    </lineage>
</organism>
<keyword evidence="1" id="KW-0812">Transmembrane</keyword>
<accession>A0A1Z4M2D9</accession>
<keyword evidence="3" id="KW-1185">Reference proteome</keyword>
<evidence type="ECO:0000313" key="2">
    <source>
        <dbReference type="EMBL" id="BAY87642.1"/>
    </source>
</evidence>
<protein>
    <submittedName>
        <fullName evidence="2">Uncharacterized protein</fullName>
    </submittedName>
</protein>
<geneLocation type="plasmid" evidence="3">
    <name>Plasmid1 dna</name>
</geneLocation>
<keyword evidence="1" id="KW-0472">Membrane</keyword>
<dbReference type="OrthoDB" id="487989at2"/>
<reference evidence="2 3" key="1">
    <citation type="submission" date="2017-06" db="EMBL/GenBank/DDBJ databases">
        <title>Genome sequencing of cyanobaciteial culture collection at National Institute for Environmental Studies (NIES).</title>
        <authorList>
            <person name="Hirose Y."/>
            <person name="Shimura Y."/>
            <person name="Fujisawa T."/>
            <person name="Nakamura Y."/>
            <person name="Kawachi M."/>
        </authorList>
    </citation>
    <scope>NUCLEOTIDE SEQUENCE [LARGE SCALE GENOMIC DNA]</scope>
    <source>
        <strain evidence="2 3">NIES-267</strain>
        <plasmid evidence="3">Plasmid1 dna</plasmid>
    </source>
</reference>
<proteinExistence type="predicted"/>
<dbReference type="AlphaFoldDB" id="A0A1Z4M2D9"/>
<gene>
    <name evidence="2" type="ORF">NIES267_71660</name>
</gene>
<sequence>MNDNRTYPNVISIVHAAFTPYPFFVLQLFVNNLPSREMSLPQFYSLAATVKASAFFADCPLSKTAIAHALSTSRPTVKRLESIAFSHIPDFRSCYPEYPKAEWLLRKSKYNREVLLTPFQTWIVSLLKTCMEHLKKKTAVESFILANAYLFTRETFRKELQKLVQLSA</sequence>
<evidence type="ECO:0000313" key="3">
    <source>
        <dbReference type="Proteomes" id="UP000218418"/>
    </source>
</evidence>
<keyword evidence="2" id="KW-0614">Plasmid</keyword>
<keyword evidence="1" id="KW-1133">Transmembrane helix</keyword>
<dbReference type="Proteomes" id="UP000218418">
    <property type="component" value="Plasmid plasmid1"/>
</dbReference>
<evidence type="ECO:0000256" key="1">
    <source>
        <dbReference type="SAM" id="Phobius"/>
    </source>
</evidence>
<dbReference type="EMBL" id="AP018228">
    <property type="protein sequence ID" value="BAY87642.1"/>
    <property type="molecule type" value="Genomic_DNA"/>
</dbReference>
<feature type="transmembrane region" description="Helical" evidence="1">
    <location>
        <begin position="6"/>
        <end position="30"/>
    </location>
</feature>